<evidence type="ECO:0000256" key="10">
    <source>
        <dbReference type="ARBA" id="ARBA00061387"/>
    </source>
</evidence>
<dbReference type="FunFam" id="1.20.1270.60:FF:000060">
    <property type="entry name" value="Actin polymerization protein Bzz1"/>
    <property type="match status" value="1"/>
</dbReference>
<protein>
    <recommendedName>
        <fullName evidence="2">High osmolarity signaling protein SHO1</fullName>
    </recommendedName>
    <alternativeName>
        <fullName evidence="1">High osmolarity signaling protein sho1</fullName>
    </alternativeName>
    <alternativeName>
        <fullName evidence="7 8">Osmosensor SHO1</fullName>
    </alternativeName>
    <alternativeName>
        <fullName evidence="11">Protein BZZ1</fullName>
    </alternativeName>
</protein>
<dbReference type="PROSITE" id="PS50081">
    <property type="entry name" value="ZF_DAG_PE_2"/>
    <property type="match status" value="1"/>
</dbReference>
<evidence type="ECO:0000256" key="8">
    <source>
        <dbReference type="ARBA" id="ARBA00030785"/>
    </source>
</evidence>
<evidence type="ECO:0000313" key="20">
    <source>
        <dbReference type="Proteomes" id="UP001194746"/>
    </source>
</evidence>
<gene>
    <name evidence="19" type="ORF">FE257_009666</name>
</gene>
<evidence type="ECO:0000259" key="16">
    <source>
        <dbReference type="PROSITE" id="PS50002"/>
    </source>
</evidence>
<keyword evidence="5" id="KW-0862">Zinc</keyword>
<dbReference type="SUPFAM" id="SSF57889">
    <property type="entry name" value="Cysteine-rich domain"/>
    <property type="match status" value="1"/>
</dbReference>
<feature type="domain" description="SH3" evidence="16">
    <location>
        <begin position="578"/>
        <end position="638"/>
    </location>
</feature>
<comment type="similarity">
    <text evidence="10">Belongs to the BZZ1 family.</text>
</comment>
<evidence type="ECO:0000256" key="9">
    <source>
        <dbReference type="ARBA" id="ARBA00054085"/>
    </source>
</evidence>
<evidence type="ECO:0000256" key="5">
    <source>
        <dbReference type="ARBA" id="ARBA00022833"/>
    </source>
</evidence>
<feature type="compositionally biased region" description="Pro residues" evidence="15">
    <location>
        <begin position="562"/>
        <end position="575"/>
    </location>
</feature>
<evidence type="ECO:0000256" key="4">
    <source>
        <dbReference type="ARBA" id="ARBA00022723"/>
    </source>
</evidence>
<dbReference type="SMART" id="SM00109">
    <property type="entry name" value="C1"/>
    <property type="match status" value="1"/>
</dbReference>
<dbReference type="InterPro" id="IPR036028">
    <property type="entry name" value="SH3-like_dom_sf"/>
</dbReference>
<feature type="region of interest" description="Disordered" evidence="15">
    <location>
        <begin position="525"/>
        <end position="581"/>
    </location>
</feature>
<dbReference type="SMART" id="SM00326">
    <property type="entry name" value="SH3"/>
    <property type="match status" value="2"/>
</dbReference>
<dbReference type="InterPro" id="IPR020454">
    <property type="entry name" value="DAG/PE-bd"/>
</dbReference>
<evidence type="ECO:0000256" key="13">
    <source>
        <dbReference type="PROSITE-ProRule" id="PRU01077"/>
    </source>
</evidence>
<dbReference type="InterPro" id="IPR001060">
    <property type="entry name" value="FCH_dom"/>
</dbReference>
<evidence type="ECO:0000256" key="12">
    <source>
        <dbReference type="PROSITE-ProRule" id="PRU00192"/>
    </source>
</evidence>
<evidence type="ECO:0000256" key="3">
    <source>
        <dbReference type="ARBA" id="ARBA00022443"/>
    </source>
</evidence>
<dbReference type="InterPro" id="IPR001452">
    <property type="entry name" value="SH3_domain"/>
</dbReference>
<dbReference type="FunFam" id="3.30.60.20:FF:000040">
    <property type="entry name" value="Actin polymerization protein Bzz1"/>
    <property type="match status" value="1"/>
</dbReference>
<evidence type="ECO:0000259" key="18">
    <source>
        <dbReference type="PROSITE" id="PS51741"/>
    </source>
</evidence>
<reference evidence="19" key="2">
    <citation type="submission" date="2020-02" db="EMBL/GenBank/DDBJ databases">
        <authorList>
            <person name="Gilchrist C.L.M."/>
            <person name="Chooi Y.-H."/>
        </authorList>
    </citation>
    <scope>NUCLEOTIDE SEQUENCE</scope>
    <source>
        <strain evidence="19">MST-FP2251</strain>
    </source>
</reference>
<dbReference type="PRINTS" id="PR00499">
    <property type="entry name" value="P67PHOX"/>
</dbReference>
<feature type="region of interest" description="Disordered" evidence="15">
    <location>
        <begin position="454"/>
        <end position="506"/>
    </location>
</feature>
<dbReference type="Pfam" id="PF00130">
    <property type="entry name" value="C1_1"/>
    <property type="match status" value="1"/>
</dbReference>
<sequence length="746" mass="82271">MAAPDVAPQFGAELKDAFKPVNNWVSNGISWLEEIQQFYRERSAIEKEYAAKLTGLCRKYQDRKAKKTSSLSVGDTPSMTPGSLESASLTTWTTQLTAVESHAAERDRFGTELIGQVAEPLKHAASQYEELRKCHMDFHAKLEKERDASYSDLKKAKGKYDGACQEVETRRKKMENSFDHSKPKAQAAYQQQILEMNNVKNTYLISINVTNKMKERFYHEYVPELLDGLQDLNETRIKRLNALWSVAAQLEKNSFSKSMDHMAHLLQEIPRNVPHLDSLMFLRHNVMQSQEPSNMGFEPSPVWHDDQSLITDESAKVFLRNLLSKSKSQVRELRVESDQKRREVDNARTIRQNIQQGRDNRSEVEVVRSIFYLQGNLHEVDRKKLTAEVETATIMSAVGDLSLGAKNHNFKSQTFKIPTNCDLCGERIWGLSAKGYDCRDCGYTCHSKCQMKVPPECPGEQTKEEKKKLKAERQEHASATPIIDIESATSNPSAAPSAAPSLTRQNTMNSLSSGYAVSANRSLSNVGSQLPASPAELAAPEAAPAAPQETKPAPAKRNRVLAPPPSQYIPPPPISEKPSEPRGKMLYAYQAGGADEVTVQDGDSVAIVEPDDGSGWMRVRVGSQEGLVPASYVEALPAGAAPSPAPSASPGIPDRPGSIYSNSSASLAGSAAGAKRVGPAVAPRRGAKKLQYVEALYDYEARSDMEWNMTEGDRFVLVTRDGGDGWADVERGGVTKSVPANYIQEV</sequence>
<dbReference type="EMBL" id="VCAU01000057">
    <property type="protein sequence ID" value="KAF9887713.1"/>
    <property type="molecule type" value="Genomic_DNA"/>
</dbReference>
<feature type="compositionally biased region" description="Basic and acidic residues" evidence="15">
    <location>
        <begin position="461"/>
        <end position="476"/>
    </location>
</feature>
<dbReference type="Gene3D" id="2.30.30.40">
    <property type="entry name" value="SH3 Domains"/>
    <property type="match status" value="2"/>
</dbReference>
<feature type="compositionally biased region" description="Low complexity" evidence="15">
    <location>
        <begin position="487"/>
        <end position="501"/>
    </location>
</feature>
<dbReference type="SUPFAM" id="SSF103657">
    <property type="entry name" value="BAR/IMD domain-like"/>
    <property type="match status" value="1"/>
</dbReference>
<dbReference type="InterPro" id="IPR002219">
    <property type="entry name" value="PKC_DAG/PE"/>
</dbReference>
<dbReference type="PROSITE" id="PS50002">
    <property type="entry name" value="SH3"/>
    <property type="match status" value="2"/>
</dbReference>
<dbReference type="InterPro" id="IPR031160">
    <property type="entry name" value="F_BAR_dom"/>
</dbReference>
<dbReference type="SMART" id="SM00055">
    <property type="entry name" value="FCH"/>
    <property type="match status" value="1"/>
</dbReference>
<evidence type="ECO:0000256" key="1">
    <source>
        <dbReference type="ARBA" id="ARBA00016255"/>
    </source>
</evidence>
<dbReference type="Pfam" id="PF00611">
    <property type="entry name" value="FCH"/>
    <property type="match status" value="1"/>
</dbReference>
<evidence type="ECO:0000256" key="15">
    <source>
        <dbReference type="SAM" id="MobiDB-lite"/>
    </source>
</evidence>
<dbReference type="AlphaFoldDB" id="A0AAD4GTS0"/>
<dbReference type="CDD" id="cd11912">
    <property type="entry name" value="SH3_Bzz1_1"/>
    <property type="match status" value="1"/>
</dbReference>
<keyword evidence="3 12" id="KW-0728">SH3 domain</keyword>
<dbReference type="PROSITE" id="PS00479">
    <property type="entry name" value="ZF_DAG_PE_1"/>
    <property type="match status" value="1"/>
</dbReference>
<evidence type="ECO:0000256" key="7">
    <source>
        <dbReference type="ARBA" id="ARBA00029697"/>
    </source>
</evidence>
<feature type="compositionally biased region" description="Low complexity" evidence="15">
    <location>
        <begin position="531"/>
        <end position="553"/>
    </location>
</feature>
<keyword evidence="4" id="KW-0479">Metal-binding</keyword>
<dbReference type="PRINTS" id="PR00008">
    <property type="entry name" value="DAGPEDOMAIN"/>
</dbReference>
<reference evidence="19" key="1">
    <citation type="journal article" date="2019" name="Beilstein J. Org. Chem.">
        <title>Nanangenines: drimane sesquiterpenoids as the dominant metabolite cohort of a novel Australian fungus, Aspergillus nanangensis.</title>
        <authorList>
            <person name="Lacey H.J."/>
            <person name="Gilchrist C.L.M."/>
            <person name="Crombie A."/>
            <person name="Kalaitzis J.A."/>
            <person name="Vuong D."/>
            <person name="Rutledge P.J."/>
            <person name="Turner P."/>
            <person name="Pitt J.I."/>
            <person name="Lacey E."/>
            <person name="Chooi Y.H."/>
            <person name="Piggott A.M."/>
        </authorList>
    </citation>
    <scope>NUCLEOTIDE SEQUENCE</scope>
    <source>
        <strain evidence="19">MST-FP2251</strain>
    </source>
</reference>
<feature type="domain" description="F-BAR" evidence="18">
    <location>
        <begin position="8"/>
        <end position="277"/>
    </location>
</feature>
<dbReference type="PANTHER" id="PTHR15735">
    <property type="entry name" value="FCH AND DOUBLE SH3 DOMAINS PROTEIN"/>
    <property type="match status" value="1"/>
</dbReference>
<dbReference type="GO" id="GO:0046872">
    <property type="term" value="F:metal ion binding"/>
    <property type="evidence" value="ECO:0007669"/>
    <property type="project" value="UniProtKB-KW"/>
</dbReference>
<evidence type="ECO:0000259" key="17">
    <source>
        <dbReference type="PROSITE" id="PS50081"/>
    </source>
</evidence>
<feature type="domain" description="Phorbol-ester/DAG-type" evidence="17">
    <location>
        <begin position="407"/>
        <end position="457"/>
    </location>
</feature>
<feature type="coiled-coil region" evidence="14">
    <location>
        <begin position="323"/>
        <end position="350"/>
    </location>
</feature>
<dbReference type="InterPro" id="IPR035459">
    <property type="entry name" value="Bzz1_SH3_1"/>
</dbReference>
<evidence type="ECO:0000256" key="2">
    <source>
        <dbReference type="ARBA" id="ARBA00017350"/>
    </source>
</evidence>
<dbReference type="Proteomes" id="UP001194746">
    <property type="component" value="Unassembled WGS sequence"/>
</dbReference>
<keyword evidence="20" id="KW-1185">Reference proteome</keyword>
<feature type="region of interest" description="Disordered" evidence="15">
    <location>
        <begin position="639"/>
        <end position="660"/>
    </location>
</feature>
<feature type="domain" description="SH3" evidence="16">
    <location>
        <begin position="688"/>
        <end position="746"/>
    </location>
</feature>
<evidence type="ECO:0000313" key="19">
    <source>
        <dbReference type="EMBL" id="KAF9887713.1"/>
    </source>
</evidence>
<proteinExistence type="inferred from homology"/>
<dbReference type="GO" id="GO:0045010">
    <property type="term" value="P:actin nucleation"/>
    <property type="evidence" value="ECO:0007669"/>
    <property type="project" value="UniProtKB-ARBA"/>
</dbReference>
<evidence type="ECO:0000256" key="6">
    <source>
        <dbReference type="ARBA" id="ARBA00023054"/>
    </source>
</evidence>
<dbReference type="PROSITE" id="PS51741">
    <property type="entry name" value="F_BAR"/>
    <property type="match status" value="1"/>
</dbReference>
<dbReference type="GO" id="GO:0030864">
    <property type="term" value="C:cortical actin cytoskeleton"/>
    <property type="evidence" value="ECO:0007669"/>
    <property type="project" value="UniProtKB-ARBA"/>
</dbReference>
<comment type="caution">
    <text evidence="19">The sequence shown here is derived from an EMBL/GenBank/DDBJ whole genome shotgun (WGS) entry which is preliminary data.</text>
</comment>
<comment type="function">
    <text evidence="9">Plays a role in endocytosis and trafficking to the vacuole. Functions with type I myosins to restore polarity of the actin cytoskeleton after NaCl stress.</text>
</comment>
<dbReference type="InterPro" id="IPR046349">
    <property type="entry name" value="C1-like_sf"/>
</dbReference>
<name>A0AAD4GTS0_ASPNN</name>
<dbReference type="SUPFAM" id="SSF50044">
    <property type="entry name" value="SH3-domain"/>
    <property type="match status" value="2"/>
</dbReference>
<evidence type="ECO:0000256" key="11">
    <source>
        <dbReference type="ARBA" id="ARBA00074946"/>
    </source>
</evidence>
<dbReference type="FunFam" id="2.30.30.40:FF:000161">
    <property type="entry name" value="Actin polymerization protein Bzz1"/>
    <property type="match status" value="1"/>
</dbReference>
<dbReference type="InterPro" id="IPR027267">
    <property type="entry name" value="AH/BAR_dom_sf"/>
</dbReference>
<dbReference type="GO" id="GO:0030833">
    <property type="term" value="P:regulation of actin filament polymerization"/>
    <property type="evidence" value="ECO:0007669"/>
    <property type="project" value="TreeGrafter"/>
</dbReference>
<accession>A0AAD4GTS0</accession>
<dbReference type="Gene3D" id="1.20.1270.60">
    <property type="entry name" value="Arfaptin homology (AH) domain/BAR domain"/>
    <property type="match status" value="1"/>
</dbReference>
<dbReference type="CDD" id="cd20824">
    <property type="entry name" value="C1_SpBZZ1-like"/>
    <property type="match status" value="1"/>
</dbReference>
<evidence type="ECO:0000256" key="14">
    <source>
        <dbReference type="SAM" id="Coils"/>
    </source>
</evidence>
<organism evidence="19 20">
    <name type="scientific">Aspergillus nanangensis</name>
    <dbReference type="NCBI Taxonomy" id="2582783"/>
    <lineage>
        <taxon>Eukaryota</taxon>
        <taxon>Fungi</taxon>
        <taxon>Dikarya</taxon>
        <taxon>Ascomycota</taxon>
        <taxon>Pezizomycotina</taxon>
        <taxon>Eurotiomycetes</taxon>
        <taxon>Eurotiomycetidae</taxon>
        <taxon>Eurotiales</taxon>
        <taxon>Aspergillaceae</taxon>
        <taxon>Aspergillus</taxon>
        <taxon>Aspergillus subgen. Circumdati</taxon>
    </lineage>
</organism>
<dbReference type="PANTHER" id="PTHR15735:SF21">
    <property type="entry name" value="PROTEIN NERVOUS WRECK"/>
    <property type="match status" value="1"/>
</dbReference>
<keyword evidence="6 13" id="KW-0175">Coiled coil</keyword>
<dbReference type="Gene3D" id="3.30.60.20">
    <property type="match status" value="1"/>
</dbReference>
<dbReference type="Pfam" id="PF14604">
    <property type="entry name" value="SH3_9"/>
    <property type="match status" value="2"/>
</dbReference>